<evidence type="ECO:0000313" key="1">
    <source>
        <dbReference type="EMBL" id="SBQ90596.1"/>
    </source>
</evidence>
<organism evidence="1">
    <name type="scientific">Nothobranchius kuhntae</name>
    <name type="common">Beira killifish</name>
    <dbReference type="NCBI Taxonomy" id="321403"/>
    <lineage>
        <taxon>Eukaryota</taxon>
        <taxon>Metazoa</taxon>
        <taxon>Chordata</taxon>
        <taxon>Craniata</taxon>
        <taxon>Vertebrata</taxon>
        <taxon>Euteleostomi</taxon>
        <taxon>Actinopterygii</taxon>
        <taxon>Neopterygii</taxon>
        <taxon>Teleostei</taxon>
        <taxon>Neoteleostei</taxon>
        <taxon>Acanthomorphata</taxon>
        <taxon>Ovalentaria</taxon>
        <taxon>Atherinomorphae</taxon>
        <taxon>Cyprinodontiformes</taxon>
        <taxon>Nothobranchiidae</taxon>
        <taxon>Nothobranchius</taxon>
    </lineage>
</organism>
<protein>
    <submittedName>
        <fullName evidence="1">Glycoprotein V (Platelet)</fullName>
    </submittedName>
</protein>
<proteinExistence type="predicted"/>
<dbReference type="AlphaFoldDB" id="A0A1A8I197"/>
<reference evidence="1" key="1">
    <citation type="submission" date="2016-05" db="EMBL/GenBank/DDBJ databases">
        <authorList>
            <person name="Lavstsen T."/>
            <person name="Jespersen J.S."/>
        </authorList>
    </citation>
    <scope>NUCLEOTIDE SEQUENCE</scope>
    <source>
        <tissue evidence="1">Brain</tissue>
    </source>
</reference>
<gene>
    <name evidence="1" type="primary">GP5</name>
</gene>
<name>A0A1A8I197_NOTKU</name>
<reference evidence="1" key="2">
    <citation type="submission" date="2016-06" db="EMBL/GenBank/DDBJ databases">
        <title>The genome of a short-lived fish provides insights into sex chromosome evolution and the genetic control of aging.</title>
        <authorList>
            <person name="Reichwald K."/>
            <person name="Felder M."/>
            <person name="Petzold A."/>
            <person name="Koch P."/>
            <person name="Groth M."/>
            <person name="Platzer M."/>
        </authorList>
    </citation>
    <scope>NUCLEOTIDE SEQUENCE</scope>
    <source>
        <tissue evidence="1">Brain</tissue>
    </source>
</reference>
<feature type="non-terminal residue" evidence="1">
    <location>
        <position position="1"/>
    </location>
</feature>
<dbReference type="EMBL" id="HAED01004566">
    <property type="protein sequence ID" value="SBQ90596.1"/>
    <property type="molecule type" value="Transcribed_RNA"/>
</dbReference>
<accession>A0A1A8I197</accession>
<sequence>CILAYLHIIFTNCLSLNSEFPSTELAISLLEKAGNAHAERC</sequence>